<evidence type="ECO:0000313" key="2">
    <source>
        <dbReference type="Proteomes" id="UP000024404"/>
    </source>
</evidence>
<proteinExistence type="predicted"/>
<reference evidence="1" key="2">
    <citation type="submission" date="2022-06" db="UniProtKB">
        <authorList>
            <consortium name="EnsemblMetazoa"/>
        </authorList>
    </citation>
    <scope>IDENTIFICATION</scope>
</reference>
<protein>
    <submittedName>
        <fullName evidence="1">Uncharacterized protein</fullName>
    </submittedName>
</protein>
<dbReference type="GO" id="GO:0006189">
    <property type="term" value="P:'de novo' IMP biosynthetic process"/>
    <property type="evidence" value="ECO:0007669"/>
    <property type="project" value="InterPro"/>
</dbReference>
<dbReference type="InterPro" id="IPR036676">
    <property type="entry name" value="PurM-like_C_sf"/>
</dbReference>
<dbReference type="InterPro" id="IPR004733">
    <property type="entry name" value="PurM_cligase"/>
</dbReference>
<dbReference type="GO" id="GO:0004637">
    <property type="term" value="F:phosphoribosylamine-glycine ligase activity"/>
    <property type="evidence" value="ECO:0007669"/>
    <property type="project" value="TreeGrafter"/>
</dbReference>
<evidence type="ECO:0000313" key="1">
    <source>
        <dbReference type="EnsemblMetazoa" id="OVOC5518.1"/>
    </source>
</evidence>
<dbReference type="Proteomes" id="UP000024404">
    <property type="component" value="Unassembled WGS sequence"/>
</dbReference>
<keyword evidence="2" id="KW-1185">Reference proteome</keyword>
<accession>A0A8R1TUQ7</accession>
<dbReference type="EnsemblMetazoa" id="OVOC5518.1">
    <property type="protein sequence ID" value="OVOC5518.1"/>
    <property type="gene ID" value="WBGene00242327"/>
</dbReference>
<dbReference type="AlphaFoldDB" id="A0A8R1TUQ7"/>
<sequence>MFLVPMEVSSASWDSKKAPRELVLRLQGKLQKELALTQALRKTLSSVCAVSATAVRYNERIANICVQDAKQNDASAQLWPQSPTTIYIHGEQNPCPRLIPTSRKISQVKWNSLKWILFSTLDLGISYNDLSPWNSQFWGEVLLKPTKIYVDSLLPITPQVKGIAHITGGSLQ</sequence>
<dbReference type="PANTHER" id="PTHR10520">
    <property type="entry name" value="TRIFUNCTIONAL PURINE BIOSYNTHETIC PROTEIN ADENOSINE-3-RELATED"/>
    <property type="match status" value="1"/>
</dbReference>
<reference evidence="2" key="1">
    <citation type="submission" date="2013-10" db="EMBL/GenBank/DDBJ databases">
        <title>Genome sequencing of Onchocerca volvulus.</title>
        <authorList>
            <person name="Cotton J."/>
            <person name="Tsai J."/>
            <person name="Stanley E."/>
            <person name="Tracey A."/>
            <person name="Holroyd N."/>
            <person name="Lustigman S."/>
            <person name="Berriman M."/>
        </authorList>
    </citation>
    <scope>NUCLEOTIDE SEQUENCE</scope>
</reference>
<dbReference type="GO" id="GO:0046084">
    <property type="term" value="P:adenine biosynthetic process"/>
    <property type="evidence" value="ECO:0007669"/>
    <property type="project" value="TreeGrafter"/>
</dbReference>
<dbReference type="EMBL" id="CMVM020000161">
    <property type="status" value="NOT_ANNOTATED_CDS"/>
    <property type="molecule type" value="Genomic_DNA"/>
</dbReference>
<dbReference type="Gene3D" id="3.90.650.10">
    <property type="entry name" value="PurM-like C-terminal domain"/>
    <property type="match status" value="1"/>
</dbReference>
<dbReference type="GO" id="GO:0004641">
    <property type="term" value="F:phosphoribosylformylglycinamidine cyclo-ligase activity"/>
    <property type="evidence" value="ECO:0007669"/>
    <property type="project" value="InterPro"/>
</dbReference>
<name>A0A8R1TUQ7_ONCVO</name>
<dbReference type="PANTHER" id="PTHR10520:SF12">
    <property type="entry name" value="TRIFUNCTIONAL PURINE BIOSYNTHETIC PROTEIN ADENOSINE-3"/>
    <property type="match status" value="1"/>
</dbReference>
<organism evidence="1 2">
    <name type="scientific">Onchocerca volvulus</name>
    <dbReference type="NCBI Taxonomy" id="6282"/>
    <lineage>
        <taxon>Eukaryota</taxon>
        <taxon>Metazoa</taxon>
        <taxon>Ecdysozoa</taxon>
        <taxon>Nematoda</taxon>
        <taxon>Chromadorea</taxon>
        <taxon>Rhabditida</taxon>
        <taxon>Spirurina</taxon>
        <taxon>Spiruromorpha</taxon>
        <taxon>Filarioidea</taxon>
        <taxon>Onchocercidae</taxon>
        <taxon>Onchocerca</taxon>
    </lineage>
</organism>
<dbReference type="SUPFAM" id="SSF56042">
    <property type="entry name" value="PurM C-terminal domain-like"/>
    <property type="match status" value="1"/>
</dbReference>
<dbReference type="GO" id="GO:0005829">
    <property type="term" value="C:cytosol"/>
    <property type="evidence" value="ECO:0007669"/>
    <property type="project" value="TreeGrafter"/>
</dbReference>